<dbReference type="RefSeq" id="WP_082620485.1">
    <property type="nucleotide sequence ID" value="NZ_AYYO01000037.1"/>
</dbReference>
<comment type="caution">
    <text evidence="1">The sequence shown here is derived from an EMBL/GenBank/DDBJ whole genome shotgun (WGS) entry which is preliminary data.</text>
</comment>
<dbReference type="PANTHER" id="PTHR40039:SF1">
    <property type="entry name" value="PROTEIN DLTD"/>
    <property type="match status" value="1"/>
</dbReference>
<accession>A0A0R1ZJA1</accession>
<dbReference type="Proteomes" id="UP000051679">
    <property type="component" value="Unassembled WGS sequence"/>
</dbReference>
<dbReference type="PANTHER" id="PTHR40039">
    <property type="entry name" value="PROTEIN DLTD"/>
    <property type="match status" value="1"/>
</dbReference>
<gene>
    <name evidence="1" type="ORF">FC18_GL001739</name>
</gene>
<evidence type="ECO:0000313" key="2">
    <source>
        <dbReference type="Proteomes" id="UP000051679"/>
    </source>
</evidence>
<dbReference type="InterPro" id="IPR023896">
    <property type="entry name" value="LTA_DltD"/>
</dbReference>
<dbReference type="EMBL" id="AYYO01000037">
    <property type="protein sequence ID" value="KRM55031.1"/>
    <property type="molecule type" value="Genomic_DNA"/>
</dbReference>
<dbReference type="STRING" id="1291052.FC18_GL001739"/>
<proteinExistence type="predicted"/>
<name>A0A0R1ZJA1_9LACO</name>
<organism evidence="1 2">
    <name type="scientific">Lacticaseibacillus sharpeae JCM 1186 = DSM 20505</name>
    <dbReference type="NCBI Taxonomy" id="1291052"/>
    <lineage>
        <taxon>Bacteria</taxon>
        <taxon>Bacillati</taxon>
        <taxon>Bacillota</taxon>
        <taxon>Bacilli</taxon>
        <taxon>Lactobacillales</taxon>
        <taxon>Lactobacillaceae</taxon>
        <taxon>Lacticaseibacillus</taxon>
    </lineage>
</organism>
<dbReference type="NCBIfam" id="TIGR04092">
    <property type="entry name" value="LTA_DltD"/>
    <property type="match status" value="1"/>
</dbReference>
<reference evidence="1 2" key="1">
    <citation type="journal article" date="2015" name="Genome Announc.">
        <title>Expanding the biotechnology potential of lactobacilli through comparative genomics of 213 strains and associated genera.</title>
        <authorList>
            <person name="Sun Z."/>
            <person name="Harris H.M."/>
            <person name="McCann A."/>
            <person name="Guo C."/>
            <person name="Argimon S."/>
            <person name="Zhang W."/>
            <person name="Yang X."/>
            <person name="Jeffery I.B."/>
            <person name="Cooney J.C."/>
            <person name="Kagawa T.F."/>
            <person name="Liu W."/>
            <person name="Song Y."/>
            <person name="Salvetti E."/>
            <person name="Wrobel A."/>
            <person name="Rasinkangas P."/>
            <person name="Parkhill J."/>
            <person name="Rea M.C."/>
            <person name="O'Sullivan O."/>
            <person name="Ritari J."/>
            <person name="Douillard F.P."/>
            <person name="Paul Ross R."/>
            <person name="Yang R."/>
            <person name="Briner A.E."/>
            <person name="Felis G.E."/>
            <person name="de Vos W.M."/>
            <person name="Barrangou R."/>
            <person name="Klaenhammer T.R."/>
            <person name="Caufield P.W."/>
            <person name="Cui Y."/>
            <person name="Zhang H."/>
            <person name="O'Toole P.W."/>
        </authorList>
    </citation>
    <scope>NUCLEOTIDE SEQUENCE [LARGE SCALE GENOMIC DNA]</scope>
    <source>
        <strain evidence="1 2">DSM 20505</strain>
    </source>
</reference>
<dbReference type="InterPro" id="IPR006998">
    <property type="entry name" value="DltD"/>
</dbReference>
<dbReference type="OrthoDB" id="1700484at2"/>
<evidence type="ECO:0000313" key="1">
    <source>
        <dbReference type="EMBL" id="KRM55031.1"/>
    </source>
</evidence>
<dbReference type="Pfam" id="PF04914">
    <property type="entry name" value="DltD"/>
    <property type="match status" value="1"/>
</dbReference>
<sequence>MKKRLWTVLGPVLIAIAIVGTIMLAPFHAGKLSESTVHNGAVSLSTNVLLGTRLKTQALSTNYVPFVGSSELSRMDPFHPAVLARKYGRDYQPLLLGNAGTQSLTHFVDLQSVIPNVKNKKLVMIVSPQWFTHGGQRPDAFGFYYSPLETSNWLLKAKNTLADRYAARRLLQMPATKGNGVIHAGLLNIAAGQPLGKQRALIAAQRRILQNEDNMFCRTDLVNTNSARIAKAEQWLPDEATESELNDLAGRIAARNTTNNQFGIDNHFFADRLSHGRFRRLRGGQRHFDYRRSPEYSDFELLLNMFAKNNVTVQFIIPPVNQRWAKYTGLSEGMYQGAVTKIKNQLSSQGFDHVLDLSQDGKRKYFMQDTIHLGWRGWVAVDKTVKPFLENKQPAPHYDIDKGYFTKDWQRDMTSTFPMGDTDVQNEANPEATN</sequence>
<dbReference type="AlphaFoldDB" id="A0A0R1ZJA1"/>
<keyword evidence="2" id="KW-1185">Reference proteome</keyword>
<dbReference type="PATRIC" id="fig|1291052.5.peg.1778"/>
<dbReference type="PIRSF" id="PIRSF021438">
    <property type="entry name" value="DltD"/>
    <property type="match status" value="1"/>
</dbReference>
<protein>
    <submittedName>
        <fullName evidence="1">D-alanyl transfer protein</fullName>
    </submittedName>
</protein>